<name>A0A6P2GZW1_9BURK</name>
<reference evidence="3 4" key="1">
    <citation type="submission" date="2019-09" db="EMBL/GenBank/DDBJ databases">
        <authorList>
            <person name="Depoorter E."/>
        </authorList>
    </citation>
    <scope>NUCLEOTIDE SEQUENCE [LARGE SCALE GENOMIC DNA]</scope>
    <source>
        <strain evidence="3">LMG 30113</strain>
    </source>
</reference>
<evidence type="ECO:0000313" key="4">
    <source>
        <dbReference type="Proteomes" id="UP000494330"/>
    </source>
</evidence>
<sequence length="571" mass="59637">MPKLQKANLGVPPSGSGGDDQRTANLRFNENADILNACVALGYSFLTDNTTIRPDQVGARYGVSMGVAGKGLTLPLVSSVSVNACVHVFNVGPPITIATQGKDGTQIRSLNTGDWATYSADGESFWNVVARGRMFPDEVVSGFLTVANGLTVGGDVVVKGGVAASGKLIGVNGANLLLNGSGELGNVPGGWGGGWLTAANWATTGDYFANSAPINSVSYAGCNPIAMPPGVTLTLSGEIYAGGVTAGSVWFRLVFLSASKSAIGVSPNIAATNGADWTFRSNSMNTPAGTAYVYVQLGIEGTSPAVAAGGVAWRRLKLEYGATPSLYSQEASIAYLSGAPAFSGRPTFAGKVPYDTGNFDPSKYAPLSGAVFANTVSIRSGAGQFRGTATAISGTSTGSVNDGIQFSSVHGPFDREAFFAVREYYNQSTNGLIAVRAGTEWRTFLFRMDGNAYCEGNWSNGSDERVKTNIAPIDDALSKMRVIRGCTWDRLDGVAGGIGFIAQDVQKVFPQHVHVASPTRTLTDGTTIKDFLSLDTGGIAAALHHQAILELMDELESMRTRIRVLESKVSA</sequence>
<keyword evidence="4" id="KW-1185">Reference proteome</keyword>
<organism evidence="3 4">
    <name type="scientific">Burkholderia paludis</name>
    <dbReference type="NCBI Taxonomy" id="1506587"/>
    <lineage>
        <taxon>Bacteria</taxon>
        <taxon>Pseudomonadati</taxon>
        <taxon>Pseudomonadota</taxon>
        <taxon>Betaproteobacteria</taxon>
        <taxon>Burkholderiales</taxon>
        <taxon>Burkholderiaceae</taxon>
        <taxon>Burkholderia</taxon>
        <taxon>Burkholderia cepacia complex</taxon>
    </lineage>
</organism>
<dbReference type="AlphaFoldDB" id="A0A6P2GZW1"/>
<dbReference type="Pfam" id="PF13884">
    <property type="entry name" value="Peptidase_S74"/>
    <property type="match status" value="1"/>
</dbReference>
<proteinExistence type="predicted"/>
<dbReference type="PROSITE" id="PS51688">
    <property type="entry name" value="ICA"/>
    <property type="match status" value="1"/>
</dbReference>
<feature type="region of interest" description="Disordered" evidence="1">
    <location>
        <begin position="1"/>
        <end position="23"/>
    </location>
</feature>
<dbReference type="Proteomes" id="UP000494330">
    <property type="component" value="Unassembled WGS sequence"/>
</dbReference>
<gene>
    <name evidence="3" type="ORF">BPA30113_00179</name>
</gene>
<evidence type="ECO:0000313" key="3">
    <source>
        <dbReference type="EMBL" id="VWB10278.1"/>
    </source>
</evidence>
<accession>A0A6P2GZW1</accession>
<feature type="domain" description="Peptidase S74" evidence="2">
    <location>
        <begin position="462"/>
        <end position="562"/>
    </location>
</feature>
<dbReference type="RefSeq" id="WP_200880661.1">
    <property type="nucleotide sequence ID" value="NZ_CABVQD010000001.1"/>
</dbReference>
<evidence type="ECO:0000259" key="2">
    <source>
        <dbReference type="PROSITE" id="PS51688"/>
    </source>
</evidence>
<dbReference type="Gene3D" id="2.60.120.260">
    <property type="entry name" value="Galactose-binding domain-like"/>
    <property type="match status" value="1"/>
</dbReference>
<dbReference type="InterPro" id="IPR030392">
    <property type="entry name" value="S74_ICA"/>
</dbReference>
<protein>
    <recommendedName>
        <fullName evidence="2">Peptidase S74 domain-containing protein</fullName>
    </recommendedName>
</protein>
<evidence type="ECO:0000256" key="1">
    <source>
        <dbReference type="SAM" id="MobiDB-lite"/>
    </source>
</evidence>
<dbReference type="EMBL" id="CABVQD010000001">
    <property type="protein sequence ID" value="VWB10278.1"/>
    <property type="molecule type" value="Genomic_DNA"/>
</dbReference>